<name>A0A543IHP2_9ACTN</name>
<organism evidence="1 2">
    <name type="scientific">Actinomadura hallensis</name>
    <dbReference type="NCBI Taxonomy" id="337895"/>
    <lineage>
        <taxon>Bacteria</taxon>
        <taxon>Bacillati</taxon>
        <taxon>Actinomycetota</taxon>
        <taxon>Actinomycetes</taxon>
        <taxon>Streptosporangiales</taxon>
        <taxon>Thermomonosporaceae</taxon>
        <taxon>Actinomadura</taxon>
    </lineage>
</organism>
<evidence type="ECO:0000313" key="1">
    <source>
        <dbReference type="EMBL" id="TQM70067.1"/>
    </source>
</evidence>
<dbReference type="EMBL" id="VFPO01000001">
    <property type="protein sequence ID" value="TQM70067.1"/>
    <property type="molecule type" value="Genomic_DNA"/>
</dbReference>
<keyword evidence="2" id="KW-1185">Reference proteome</keyword>
<evidence type="ECO:0000313" key="2">
    <source>
        <dbReference type="Proteomes" id="UP000316706"/>
    </source>
</evidence>
<dbReference type="AlphaFoldDB" id="A0A543IHP2"/>
<protein>
    <submittedName>
        <fullName evidence="1">Uncharacterized protein</fullName>
    </submittedName>
</protein>
<gene>
    <name evidence="1" type="ORF">FHX41_3786</name>
</gene>
<accession>A0A543IHP2</accession>
<reference evidence="1 2" key="1">
    <citation type="submission" date="2019-06" db="EMBL/GenBank/DDBJ databases">
        <title>Sequencing the genomes of 1000 actinobacteria strains.</title>
        <authorList>
            <person name="Klenk H.-P."/>
        </authorList>
    </citation>
    <scope>NUCLEOTIDE SEQUENCE [LARGE SCALE GENOMIC DNA]</scope>
    <source>
        <strain evidence="1 2">DSM 45043</strain>
    </source>
</reference>
<comment type="caution">
    <text evidence="1">The sequence shown here is derived from an EMBL/GenBank/DDBJ whole genome shotgun (WGS) entry which is preliminary data.</text>
</comment>
<sequence>MNRRISLTTLTVGFLRRPGDGTRALHAPRQKAVTA</sequence>
<dbReference type="Proteomes" id="UP000316706">
    <property type="component" value="Unassembled WGS sequence"/>
</dbReference>
<proteinExistence type="predicted"/>